<feature type="region of interest" description="Disordered" evidence="5">
    <location>
        <begin position="495"/>
        <end position="514"/>
    </location>
</feature>
<feature type="compositionally biased region" description="Polar residues" evidence="5">
    <location>
        <begin position="216"/>
        <end position="226"/>
    </location>
</feature>
<evidence type="ECO:0000256" key="3">
    <source>
        <dbReference type="ARBA" id="ARBA00023163"/>
    </source>
</evidence>
<dbReference type="PANTHER" id="PTHR13115">
    <property type="entry name" value="RNA POLYMERASE-ASSOCIATED PROTEIN RTF1 HOMOLOG"/>
    <property type="match status" value="1"/>
</dbReference>
<feature type="compositionally biased region" description="Basic and acidic residues" evidence="5">
    <location>
        <begin position="103"/>
        <end position="112"/>
    </location>
</feature>
<feature type="domain" description="Plus3" evidence="6">
    <location>
        <begin position="234"/>
        <end position="369"/>
    </location>
</feature>
<dbReference type="Gene3D" id="3.90.70.200">
    <property type="entry name" value="Plus-3 domain"/>
    <property type="match status" value="1"/>
</dbReference>
<feature type="compositionally biased region" description="Acidic residues" evidence="5">
    <location>
        <begin position="80"/>
        <end position="93"/>
    </location>
</feature>
<organism evidence="7 8">
    <name type="scientific">Smittium culicis</name>
    <dbReference type="NCBI Taxonomy" id="133412"/>
    <lineage>
        <taxon>Eukaryota</taxon>
        <taxon>Fungi</taxon>
        <taxon>Fungi incertae sedis</taxon>
        <taxon>Zoopagomycota</taxon>
        <taxon>Kickxellomycotina</taxon>
        <taxon>Harpellomycetes</taxon>
        <taxon>Harpellales</taxon>
        <taxon>Legeriomycetaceae</taxon>
        <taxon>Smittium</taxon>
    </lineage>
</organism>
<proteinExistence type="predicted"/>
<keyword evidence="8" id="KW-1185">Reference proteome</keyword>
<dbReference type="STRING" id="133412.A0A1R1Y979"/>
<dbReference type="InterPro" id="IPR036128">
    <property type="entry name" value="Plus3-like_sf"/>
</dbReference>
<dbReference type="PANTHER" id="PTHR13115:SF8">
    <property type="entry name" value="RNA POLYMERASE-ASSOCIATED PROTEIN RTF1 HOMOLOG"/>
    <property type="match status" value="1"/>
</dbReference>
<evidence type="ECO:0000256" key="1">
    <source>
        <dbReference type="ARBA" id="ARBA00004123"/>
    </source>
</evidence>
<accession>A0A1R1Y979</accession>
<gene>
    <name evidence="7" type="ORF">AYI70_g2240</name>
</gene>
<sequence length="544" mass="60956">MDELEGEILALFGGSERDKDGGSKTSKLELRKRRKGKESDQGYSEEDSYINQDDFSKSNSRSSKKSNKDEKKSTENENSYVDDWDSDLMGDDEDRNRLNSLPEVERERILAERQEQRDILWERIELKRKLNEGMLNKSSKNDNASRDNYYSSSDSERNFKNKNSRSYSKRASSSQLQELRKRRREKSSNKKRSKYSESDSEDNSEKYSRYNDSRSLKTGNQFSSKAKSAPLEPLASLQELNMIRLSRDVIDKWIYTPLFDETVKGSLVRIRKTNKGGDDKYYIAEVIKVLNGSEPSYLLKRHYVDVRLMVIFDNQQMDIGIDLVSNGEFSESEYSMYSELVSSNSEAYRNYLSSSYVASKRKTIETKSNYIVSAKDIDYRVKMFQEAEQGASKAVINTYAAKFIAAKQYTSSYVSAQGLMGNPNLLGLSSKFMAARGSRLSNIAGIGGAATPSKAATLGTGSPMGLNSLSSANLAAQQSPAVIGGAGGASFADMTSKSNQAQTHQPPGLQQQAQANKTIKTKVRLTDGYNSIMSAADFDYSFLD</sequence>
<feature type="region of interest" description="Disordered" evidence="5">
    <location>
        <begin position="130"/>
        <end position="228"/>
    </location>
</feature>
<feature type="compositionally biased region" description="Basic and acidic residues" evidence="5">
    <location>
        <begin position="66"/>
        <end position="75"/>
    </location>
</feature>
<feature type="region of interest" description="Disordered" evidence="5">
    <location>
        <begin position="1"/>
        <end position="112"/>
    </location>
</feature>
<evidence type="ECO:0000256" key="2">
    <source>
        <dbReference type="ARBA" id="ARBA00023015"/>
    </source>
</evidence>
<name>A0A1R1Y979_9FUNG</name>
<dbReference type="EMBL" id="LSSN01000535">
    <property type="protein sequence ID" value="OMJ23469.1"/>
    <property type="molecule type" value="Genomic_DNA"/>
</dbReference>
<dbReference type="GO" id="GO:0003677">
    <property type="term" value="F:DNA binding"/>
    <property type="evidence" value="ECO:0007669"/>
    <property type="project" value="InterPro"/>
</dbReference>
<dbReference type="GO" id="GO:1990269">
    <property type="term" value="F:RNA polymerase II C-terminal domain phosphoserine binding"/>
    <property type="evidence" value="ECO:0007669"/>
    <property type="project" value="TreeGrafter"/>
</dbReference>
<feature type="compositionally biased region" description="Basic residues" evidence="5">
    <location>
        <begin position="180"/>
        <end position="193"/>
    </location>
</feature>
<evidence type="ECO:0000256" key="5">
    <source>
        <dbReference type="SAM" id="MobiDB-lite"/>
    </source>
</evidence>
<evidence type="ECO:0000259" key="6">
    <source>
        <dbReference type="PROSITE" id="PS51360"/>
    </source>
</evidence>
<reference evidence="7 8" key="1">
    <citation type="submission" date="2017-01" db="EMBL/GenBank/DDBJ databases">
        <authorList>
            <person name="Mah S.A."/>
            <person name="Swanson W.J."/>
            <person name="Moy G.W."/>
            <person name="Vacquier V.D."/>
        </authorList>
    </citation>
    <scope>NUCLEOTIDE SEQUENCE [LARGE SCALE GENOMIC DNA]</scope>
    <source>
        <strain evidence="7 8">GSMNP</strain>
    </source>
</reference>
<dbReference type="Proteomes" id="UP000187283">
    <property type="component" value="Unassembled WGS sequence"/>
</dbReference>
<dbReference type="InterPro" id="IPR004343">
    <property type="entry name" value="Plus-3_dom"/>
</dbReference>
<feature type="compositionally biased region" description="Basic and acidic residues" evidence="5">
    <location>
        <begin position="203"/>
        <end position="215"/>
    </location>
</feature>
<evidence type="ECO:0000313" key="7">
    <source>
        <dbReference type="EMBL" id="OMJ23469.1"/>
    </source>
</evidence>
<dbReference type="SUPFAM" id="SSF159042">
    <property type="entry name" value="Plus3-like"/>
    <property type="match status" value="1"/>
</dbReference>
<dbReference type="GO" id="GO:0016593">
    <property type="term" value="C:Cdc73/Paf1 complex"/>
    <property type="evidence" value="ECO:0007669"/>
    <property type="project" value="TreeGrafter"/>
</dbReference>
<protein>
    <submittedName>
        <fullName evidence="7">RNA polymerase-associated protein RTF1-like protein</fullName>
    </submittedName>
</protein>
<feature type="compositionally biased region" description="Low complexity" evidence="5">
    <location>
        <begin position="164"/>
        <end position="177"/>
    </location>
</feature>
<comment type="caution">
    <text evidence="7">The sequence shown here is derived from an EMBL/GenBank/DDBJ whole genome shotgun (WGS) entry which is preliminary data.</text>
</comment>
<feature type="compositionally biased region" description="Basic and acidic residues" evidence="5">
    <location>
        <begin position="15"/>
        <end position="29"/>
    </location>
</feature>
<keyword evidence="4" id="KW-0539">Nucleus</keyword>
<evidence type="ECO:0000313" key="8">
    <source>
        <dbReference type="Proteomes" id="UP000187283"/>
    </source>
</evidence>
<comment type="subcellular location">
    <subcellularLocation>
        <location evidence="1">Nucleus</location>
    </subcellularLocation>
</comment>
<dbReference type="PROSITE" id="PS51360">
    <property type="entry name" value="PLUS3"/>
    <property type="match status" value="1"/>
</dbReference>
<dbReference type="AlphaFoldDB" id="A0A1R1Y979"/>
<keyword evidence="2" id="KW-0805">Transcription regulation</keyword>
<dbReference type="SMART" id="SM00719">
    <property type="entry name" value="Plus3"/>
    <property type="match status" value="1"/>
</dbReference>
<keyword evidence="3" id="KW-0804">Transcription</keyword>
<dbReference type="OrthoDB" id="166375at2759"/>
<dbReference type="Pfam" id="PF03126">
    <property type="entry name" value="Plus-3"/>
    <property type="match status" value="1"/>
</dbReference>
<evidence type="ECO:0000256" key="4">
    <source>
        <dbReference type="ARBA" id="ARBA00023242"/>
    </source>
</evidence>